<keyword evidence="5" id="KW-1185">Reference proteome</keyword>
<dbReference type="PANTHER" id="PTHR23176">
    <property type="entry name" value="RHO/RAC/CDC GTPASE-ACTIVATING PROTEIN"/>
    <property type="match status" value="1"/>
</dbReference>
<dbReference type="InterPro" id="IPR000198">
    <property type="entry name" value="RhoGAP_dom"/>
</dbReference>
<evidence type="ECO:0000256" key="1">
    <source>
        <dbReference type="ARBA" id="ARBA00022468"/>
    </source>
</evidence>
<feature type="non-terminal residue" evidence="4">
    <location>
        <position position="1"/>
    </location>
</feature>
<dbReference type="PANTHER" id="PTHR23176:SF129">
    <property type="entry name" value="RHO GTPASE ACTIVATING PROTEIN AT 16F, ISOFORM E-RELATED"/>
    <property type="match status" value="1"/>
</dbReference>
<name>A0ABR3ENK2_9AGAR</name>
<sequence>KRDQQARHVFCAESDEERDTWVDALTRQIGRAGKKSGPTVFGVPLEVSLEVAQIADLPAVVFRCMEFLEVKNGIQETLIYGSNGRSSIVDSLKNRFDLEGDVDLVASEEHYDPHDIASLLKAYLRELPTPILTQDLHDDFLYAAATDDLQEKIDELSQMIASLPNANYSLIRALAAHLDLVVQNSHINKMRLSILEIYFTPTLKIPPELFRVMIEHFERVFRVAENEHGSVSGPKQSDEDVGIAV</sequence>
<reference evidence="4 5" key="1">
    <citation type="submission" date="2024-02" db="EMBL/GenBank/DDBJ databases">
        <title>A draft genome for the cacao thread blight pathogen Marasmius crinis-equi.</title>
        <authorList>
            <person name="Cohen S.P."/>
            <person name="Baruah I.K."/>
            <person name="Amoako-Attah I."/>
            <person name="Bukari Y."/>
            <person name="Meinhardt L.W."/>
            <person name="Bailey B.A."/>
        </authorList>
    </citation>
    <scope>NUCLEOTIDE SEQUENCE [LARGE SCALE GENOMIC DNA]</scope>
    <source>
        <strain evidence="4 5">GH-76</strain>
    </source>
</reference>
<feature type="domain" description="Rho-GAP" evidence="3">
    <location>
        <begin position="43"/>
        <end position="232"/>
    </location>
</feature>
<organism evidence="4 5">
    <name type="scientific">Marasmius crinis-equi</name>
    <dbReference type="NCBI Taxonomy" id="585013"/>
    <lineage>
        <taxon>Eukaryota</taxon>
        <taxon>Fungi</taxon>
        <taxon>Dikarya</taxon>
        <taxon>Basidiomycota</taxon>
        <taxon>Agaricomycotina</taxon>
        <taxon>Agaricomycetes</taxon>
        <taxon>Agaricomycetidae</taxon>
        <taxon>Agaricales</taxon>
        <taxon>Marasmiineae</taxon>
        <taxon>Marasmiaceae</taxon>
        <taxon>Marasmius</taxon>
    </lineage>
</organism>
<dbReference type="SUPFAM" id="SSF48350">
    <property type="entry name" value="GTPase activation domain, GAP"/>
    <property type="match status" value="1"/>
</dbReference>
<dbReference type="PROSITE" id="PS50003">
    <property type="entry name" value="PH_DOMAIN"/>
    <property type="match status" value="1"/>
</dbReference>
<evidence type="ECO:0000313" key="5">
    <source>
        <dbReference type="Proteomes" id="UP001465976"/>
    </source>
</evidence>
<protein>
    <submittedName>
        <fullName evidence="4">Rho GTPase activating protein</fullName>
    </submittedName>
</protein>
<dbReference type="PROSITE" id="PS50238">
    <property type="entry name" value="RHOGAP"/>
    <property type="match status" value="1"/>
</dbReference>
<dbReference type="InterPro" id="IPR001849">
    <property type="entry name" value="PH_domain"/>
</dbReference>
<gene>
    <name evidence="4" type="primary">BEM3_6</name>
    <name evidence="4" type="ORF">V5O48_017571</name>
</gene>
<evidence type="ECO:0000259" key="2">
    <source>
        <dbReference type="PROSITE" id="PS50003"/>
    </source>
</evidence>
<evidence type="ECO:0000259" key="3">
    <source>
        <dbReference type="PROSITE" id="PS50238"/>
    </source>
</evidence>
<dbReference type="Gene3D" id="1.10.555.10">
    <property type="entry name" value="Rho GTPase activation protein"/>
    <property type="match status" value="1"/>
</dbReference>
<keyword evidence="1" id="KW-0343">GTPase activation</keyword>
<comment type="caution">
    <text evidence="4">The sequence shown here is derived from an EMBL/GenBank/DDBJ whole genome shotgun (WGS) entry which is preliminary data.</text>
</comment>
<dbReference type="InterPro" id="IPR008936">
    <property type="entry name" value="Rho_GTPase_activation_prot"/>
</dbReference>
<dbReference type="SUPFAM" id="SSF50729">
    <property type="entry name" value="PH domain-like"/>
    <property type="match status" value="1"/>
</dbReference>
<dbReference type="Pfam" id="PF00620">
    <property type="entry name" value="RhoGAP"/>
    <property type="match status" value="1"/>
</dbReference>
<dbReference type="SMART" id="SM00324">
    <property type="entry name" value="RhoGAP"/>
    <property type="match status" value="1"/>
</dbReference>
<dbReference type="InterPro" id="IPR050729">
    <property type="entry name" value="Rho-GAP"/>
</dbReference>
<feature type="domain" description="PH" evidence="2">
    <location>
        <begin position="1"/>
        <end position="30"/>
    </location>
</feature>
<proteinExistence type="predicted"/>
<dbReference type="Proteomes" id="UP001465976">
    <property type="component" value="Unassembled WGS sequence"/>
</dbReference>
<dbReference type="EMBL" id="JBAHYK010002761">
    <property type="protein sequence ID" value="KAL0564477.1"/>
    <property type="molecule type" value="Genomic_DNA"/>
</dbReference>
<evidence type="ECO:0000313" key="4">
    <source>
        <dbReference type="EMBL" id="KAL0564477.1"/>
    </source>
</evidence>
<accession>A0ABR3ENK2</accession>